<reference evidence="2 3" key="1">
    <citation type="submission" date="2019-09" db="EMBL/GenBank/DDBJ databases">
        <title>Draft genome sequence of Bacillus sp. JC-7.</title>
        <authorList>
            <person name="Tanaka N."/>
            <person name="Shiwa Y."/>
            <person name="Fujita N."/>
            <person name="Tanasupawat S."/>
        </authorList>
    </citation>
    <scope>NUCLEOTIDE SEQUENCE [LARGE SCALE GENOMIC DNA]</scope>
    <source>
        <strain evidence="2 3">JC-7</strain>
    </source>
</reference>
<dbReference type="InterPro" id="IPR052898">
    <property type="entry name" value="ACAD10-like"/>
</dbReference>
<proteinExistence type="predicted"/>
<dbReference type="RefSeq" id="WP_151681656.1">
    <property type="nucleotide sequence ID" value="NZ_BKZQ01000015.1"/>
</dbReference>
<dbReference type="InterPro" id="IPR041726">
    <property type="entry name" value="ACAD10_11_N"/>
</dbReference>
<accession>A0A5J4JHW0</accession>
<dbReference type="PANTHER" id="PTHR47829">
    <property type="entry name" value="HYDROLASE, PUTATIVE (AFU_ORTHOLOGUE AFUA_1G12880)-RELATED"/>
    <property type="match status" value="1"/>
</dbReference>
<sequence>MSPDTIPVRKGEELDLTKLQAYLREHIPEMPDAPLKMSQFSAGRSNLTYQLKAGAWEAVLRRPPLGPVAPKAHDMGREFRVLKALQPFFALAPKVYLYEEDPSVVGAPFFIMERRHGVVLDTSFPTGVEPTKEKCRKISEIMVERLVELHAIPYEETGLLAMSKPDGFFERQVHGWIERYNRAKTDDIPEVEPLIDYLRDHIPKQSGAAVIHYDYKLNNAMLSEDFSKMVGLFDWEMATVGDPLADLGVALSYWTEKDDPELIKQGTGEPSVTVMDGFMTRREFIEAYAKKSGRDVSNIDYYLIFGYFKLAGICQQIYYRYKRGQTLDQRFAHLGTVVRSLIRYAAEVADKVR</sequence>
<dbReference type="EMBL" id="BKZQ01000015">
    <property type="protein sequence ID" value="GER70130.1"/>
    <property type="molecule type" value="Genomic_DNA"/>
</dbReference>
<dbReference type="SUPFAM" id="SSF56112">
    <property type="entry name" value="Protein kinase-like (PK-like)"/>
    <property type="match status" value="1"/>
</dbReference>
<comment type="caution">
    <text evidence="2">The sequence shown here is derived from an EMBL/GenBank/DDBJ whole genome shotgun (WGS) entry which is preliminary data.</text>
</comment>
<dbReference type="Gene3D" id="3.30.200.20">
    <property type="entry name" value="Phosphorylase Kinase, domain 1"/>
    <property type="match status" value="1"/>
</dbReference>
<dbReference type="Proteomes" id="UP000391919">
    <property type="component" value="Unassembled WGS sequence"/>
</dbReference>
<dbReference type="CDD" id="cd05154">
    <property type="entry name" value="ACAD10_11_N-like"/>
    <property type="match status" value="1"/>
</dbReference>
<protein>
    <submittedName>
        <fullName evidence="2">Aminoglycoside phosphotransferase</fullName>
    </submittedName>
</protein>
<keyword evidence="3" id="KW-1185">Reference proteome</keyword>
<dbReference type="Pfam" id="PF01636">
    <property type="entry name" value="APH"/>
    <property type="match status" value="1"/>
</dbReference>
<gene>
    <name evidence="2" type="ORF">BpJC7_14330</name>
</gene>
<evidence type="ECO:0000313" key="3">
    <source>
        <dbReference type="Proteomes" id="UP000391919"/>
    </source>
</evidence>
<organism evidence="2 3">
    <name type="scientific">Weizmannia acidilactici</name>
    <dbReference type="NCBI Taxonomy" id="2607726"/>
    <lineage>
        <taxon>Bacteria</taxon>
        <taxon>Bacillati</taxon>
        <taxon>Bacillota</taxon>
        <taxon>Bacilli</taxon>
        <taxon>Bacillales</taxon>
        <taxon>Bacillaceae</taxon>
        <taxon>Heyndrickxia</taxon>
    </lineage>
</organism>
<evidence type="ECO:0000313" key="2">
    <source>
        <dbReference type="EMBL" id="GER70130.1"/>
    </source>
</evidence>
<dbReference type="InterPro" id="IPR011009">
    <property type="entry name" value="Kinase-like_dom_sf"/>
</dbReference>
<dbReference type="Gene3D" id="3.90.1200.10">
    <property type="match status" value="1"/>
</dbReference>
<evidence type="ECO:0000259" key="1">
    <source>
        <dbReference type="Pfam" id="PF01636"/>
    </source>
</evidence>
<name>A0A5J4JHW0_9BACI</name>
<dbReference type="AlphaFoldDB" id="A0A5J4JHW0"/>
<feature type="domain" description="Aminoglycoside phosphotransferase" evidence="1">
    <location>
        <begin position="37"/>
        <end position="265"/>
    </location>
</feature>
<dbReference type="InterPro" id="IPR002575">
    <property type="entry name" value="Aminoglycoside_PTrfase"/>
</dbReference>
<dbReference type="PANTHER" id="PTHR47829:SF1">
    <property type="entry name" value="HAD FAMILY PHOSPHATASE"/>
    <property type="match status" value="1"/>
</dbReference>